<dbReference type="Gene3D" id="1.10.260.40">
    <property type="entry name" value="lambda repressor-like DNA-binding domains"/>
    <property type="match status" value="1"/>
</dbReference>
<proteinExistence type="predicted"/>
<dbReference type="InterPro" id="IPR010982">
    <property type="entry name" value="Lambda_DNA-bd_dom_sf"/>
</dbReference>
<evidence type="ECO:0000313" key="5">
    <source>
        <dbReference type="EMBL" id="CAB3798341.1"/>
    </source>
</evidence>
<protein>
    <submittedName>
        <fullName evidence="5">Ribose operon repressor</fullName>
    </submittedName>
</protein>
<evidence type="ECO:0000313" key="6">
    <source>
        <dbReference type="Proteomes" id="UP000494115"/>
    </source>
</evidence>
<dbReference type="Pfam" id="PF00356">
    <property type="entry name" value="LacI"/>
    <property type="match status" value="1"/>
</dbReference>
<dbReference type="PROSITE" id="PS00356">
    <property type="entry name" value="HTH_LACI_1"/>
    <property type="match status" value="1"/>
</dbReference>
<evidence type="ECO:0000256" key="1">
    <source>
        <dbReference type="ARBA" id="ARBA00023015"/>
    </source>
</evidence>
<dbReference type="PANTHER" id="PTHR30146:SF109">
    <property type="entry name" value="HTH-TYPE TRANSCRIPTIONAL REGULATOR GALS"/>
    <property type="match status" value="1"/>
</dbReference>
<dbReference type="CDD" id="cd06267">
    <property type="entry name" value="PBP1_LacI_sugar_binding-like"/>
    <property type="match status" value="1"/>
</dbReference>
<dbReference type="AlphaFoldDB" id="A0A6S7BPJ3"/>
<dbReference type="SUPFAM" id="SSF53822">
    <property type="entry name" value="Periplasmic binding protein-like I"/>
    <property type="match status" value="1"/>
</dbReference>
<accession>A0A6S7BPJ3</accession>
<gene>
    <name evidence="5" type="primary">rbsR_2</name>
    <name evidence="5" type="ORF">LMG28138_04422</name>
</gene>
<keyword evidence="3" id="KW-0804">Transcription</keyword>
<evidence type="ECO:0000259" key="4">
    <source>
        <dbReference type="PROSITE" id="PS50932"/>
    </source>
</evidence>
<dbReference type="Proteomes" id="UP000494115">
    <property type="component" value="Unassembled WGS sequence"/>
</dbReference>
<dbReference type="CDD" id="cd01392">
    <property type="entry name" value="HTH_LacI"/>
    <property type="match status" value="1"/>
</dbReference>
<dbReference type="PROSITE" id="PS50932">
    <property type="entry name" value="HTH_LACI_2"/>
    <property type="match status" value="1"/>
</dbReference>
<dbReference type="PANTHER" id="PTHR30146">
    <property type="entry name" value="LACI-RELATED TRANSCRIPTIONAL REPRESSOR"/>
    <property type="match status" value="1"/>
</dbReference>
<feature type="domain" description="HTH lacI-type" evidence="4">
    <location>
        <begin position="2"/>
        <end position="56"/>
    </location>
</feature>
<dbReference type="RefSeq" id="WP_175106959.1">
    <property type="nucleotide sequence ID" value="NZ_CADIKM010000029.1"/>
</dbReference>
<dbReference type="SUPFAM" id="SSF47413">
    <property type="entry name" value="lambda repressor-like DNA-binding domains"/>
    <property type="match status" value="1"/>
</dbReference>
<dbReference type="InterPro" id="IPR000843">
    <property type="entry name" value="HTH_LacI"/>
</dbReference>
<reference evidence="5 6" key="1">
    <citation type="submission" date="2020-04" db="EMBL/GenBank/DDBJ databases">
        <authorList>
            <person name="De Canck E."/>
        </authorList>
    </citation>
    <scope>NUCLEOTIDE SEQUENCE [LARGE SCALE GENOMIC DNA]</scope>
    <source>
        <strain evidence="5 6">LMG 28138</strain>
    </source>
</reference>
<dbReference type="Gene3D" id="3.40.50.2300">
    <property type="match status" value="2"/>
</dbReference>
<organism evidence="5 6">
    <name type="scientific">Pararobbsia alpina</name>
    <dbReference type="NCBI Taxonomy" id="621374"/>
    <lineage>
        <taxon>Bacteria</taxon>
        <taxon>Pseudomonadati</taxon>
        <taxon>Pseudomonadota</taxon>
        <taxon>Betaproteobacteria</taxon>
        <taxon>Burkholderiales</taxon>
        <taxon>Burkholderiaceae</taxon>
        <taxon>Pararobbsia</taxon>
    </lineage>
</organism>
<name>A0A6S7BPJ3_9BURK</name>
<evidence type="ECO:0000256" key="3">
    <source>
        <dbReference type="ARBA" id="ARBA00023163"/>
    </source>
</evidence>
<dbReference type="EMBL" id="CADIKM010000029">
    <property type="protein sequence ID" value="CAB3798341.1"/>
    <property type="molecule type" value="Genomic_DNA"/>
</dbReference>
<dbReference type="InterPro" id="IPR028082">
    <property type="entry name" value="Peripla_BP_I"/>
</dbReference>
<dbReference type="SMART" id="SM00354">
    <property type="entry name" value="HTH_LACI"/>
    <property type="match status" value="1"/>
</dbReference>
<dbReference type="GO" id="GO:0000976">
    <property type="term" value="F:transcription cis-regulatory region binding"/>
    <property type="evidence" value="ECO:0007669"/>
    <property type="project" value="TreeGrafter"/>
</dbReference>
<keyword evidence="2" id="KW-0238">DNA-binding</keyword>
<dbReference type="InterPro" id="IPR046335">
    <property type="entry name" value="LacI/GalR-like_sensor"/>
</dbReference>
<keyword evidence="6" id="KW-1185">Reference proteome</keyword>
<keyword evidence="1" id="KW-0805">Transcription regulation</keyword>
<sequence>MVSVRDVANRAGVSISTVSVALNNSARVSAETYRRVMEAVEATGYSPNSIARSLRLGRTNLIGLVVSEITNPFFAALAKIIQSEALRAGYNLIVCNSDENPMRELELLDILRAQRVAGIIVSPSGHDEAYRRALGGFADIPLVTIDRYVEGLDRGFVGLDSCLAGRMVTQYLLRLGHREIAFIGGPEGISSADQRLAGFGEAMNEAGLAVVPDLCRHADFRAETAYSIARELLLRARRPTAFVAVNNVTMIGTLQAIEDLGFQCPYDVSLAGMDEFPLAGVLRPRLTVAAQPIDEIGRRAVASLLGSVAQPKGTVFEHQADFLPPTLLIGGSCRDLRDTHGEASVTRHLGG</sequence>
<dbReference type="Pfam" id="PF13377">
    <property type="entry name" value="Peripla_BP_3"/>
    <property type="match status" value="1"/>
</dbReference>
<dbReference type="GO" id="GO:0003700">
    <property type="term" value="F:DNA-binding transcription factor activity"/>
    <property type="evidence" value="ECO:0007669"/>
    <property type="project" value="TreeGrafter"/>
</dbReference>
<evidence type="ECO:0000256" key="2">
    <source>
        <dbReference type="ARBA" id="ARBA00023125"/>
    </source>
</evidence>